<dbReference type="Proteomes" id="UP001442364">
    <property type="component" value="Unassembled WGS sequence"/>
</dbReference>
<accession>A0ABV1BVN1</accession>
<name>A0ABV1BVN1_9FIRM</name>
<proteinExistence type="predicted"/>
<evidence type="ECO:0000313" key="2">
    <source>
        <dbReference type="Proteomes" id="UP001442364"/>
    </source>
</evidence>
<sequence>MERRIHPHSEIYYDIYDDWELIESSFLSQYGIRLRTEDDMSWAEFCSLLSGIMPETPLGRVVSIRAEKDIKVINSFTKEQKKIHDDWLLKRNRKMVGTPQYIEYWTRLQRDFKAAYSKK</sequence>
<dbReference type="RefSeq" id="WP_318295613.1">
    <property type="nucleotide sequence ID" value="NZ_JBBMER010000004.1"/>
</dbReference>
<dbReference type="InterPro" id="IPR009660">
    <property type="entry name" value="Phage_A500_Gp15"/>
</dbReference>
<organism evidence="1 2">
    <name type="scientific">[Lactobacillus] rogosae</name>
    <dbReference type="NCBI Taxonomy" id="706562"/>
    <lineage>
        <taxon>Bacteria</taxon>
        <taxon>Bacillati</taxon>
        <taxon>Bacillota</taxon>
        <taxon>Clostridia</taxon>
        <taxon>Lachnospirales</taxon>
        <taxon>Lachnospiraceae</taxon>
        <taxon>Lachnospira</taxon>
    </lineage>
</organism>
<comment type="caution">
    <text evidence="1">The sequence shown here is derived from an EMBL/GenBank/DDBJ whole genome shotgun (WGS) entry which is preliminary data.</text>
</comment>
<keyword evidence="2" id="KW-1185">Reference proteome</keyword>
<evidence type="ECO:0000313" key="1">
    <source>
        <dbReference type="EMBL" id="MEQ2379550.1"/>
    </source>
</evidence>
<dbReference type="Pfam" id="PF06854">
    <property type="entry name" value="Phage_Gp15"/>
    <property type="match status" value="1"/>
</dbReference>
<reference evidence="1 2" key="1">
    <citation type="submission" date="2024-03" db="EMBL/GenBank/DDBJ databases">
        <title>Human intestinal bacterial collection.</title>
        <authorList>
            <person name="Pauvert C."/>
            <person name="Hitch T.C.A."/>
            <person name="Clavel T."/>
        </authorList>
    </citation>
    <scope>NUCLEOTIDE SEQUENCE [LARGE SCALE GENOMIC DNA]</scope>
    <source>
        <strain evidence="1 2">CLA-AA-H255</strain>
    </source>
</reference>
<protein>
    <submittedName>
        <fullName evidence="1">Gp15 family bacteriophage protein</fullName>
    </submittedName>
</protein>
<dbReference type="EMBL" id="JBBMER010000004">
    <property type="protein sequence ID" value="MEQ2379550.1"/>
    <property type="molecule type" value="Genomic_DNA"/>
</dbReference>
<gene>
    <name evidence="1" type="ORF">WMO14_06620</name>
</gene>